<evidence type="ECO:0000313" key="4">
    <source>
        <dbReference type="Proteomes" id="UP000183954"/>
    </source>
</evidence>
<keyword evidence="1" id="KW-0812">Transmembrane</keyword>
<dbReference type="Pfam" id="PF07811">
    <property type="entry name" value="TadE"/>
    <property type="match status" value="1"/>
</dbReference>
<evidence type="ECO:0000256" key="1">
    <source>
        <dbReference type="SAM" id="Phobius"/>
    </source>
</evidence>
<dbReference type="InterPro" id="IPR012495">
    <property type="entry name" value="TadE-like_dom"/>
</dbReference>
<dbReference type="OrthoDB" id="1683505at2"/>
<dbReference type="STRING" id="1121420.SAMN02746098_01545"/>
<dbReference type="RefSeq" id="WP_073029099.1">
    <property type="nucleotide sequence ID" value="NZ_FQXJ01000005.1"/>
</dbReference>
<gene>
    <name evidence="3" type="ORF">SAMN02746098_01545</name>
</gene>
<protein>
    <submittedName>
        <fullName evidence="3">TadE-like protein</fullName>
    </submittedName>
</protein>
<evidence type="ECO:0000313" key="3">
    <source>
        <dbReference type="EMBL" id="SHH84932.1"/>
    </source>
</evidence>
<feature type="transmembrane region" description="Helical" evidence="1">
    <location>
        <begin position="12"/>
        <end position="32"/>
    </location>
</feature>
<name>A0A1M5WBR2_9FIRM</name>
<dbReference type="Proteomes" id="UP000183954">
    <property type="component" value="Unassembled WGS sequence"/>
</dbReference>
<dbReference type="EMBL" id="FQXJ01000005">
    <property type="protein sequence ID" value="SHH84932.1"/>
    <property type="molecule type" value="Genomic_DNA"/>
</dbReference>
<keyword evidence="1" id="KW-0472">Membrane</keyword>
<sequence>MIRERRKSEQGQALVEMALVLPLFFLLLFGVIEMGRVGYAYISISNAAREGGRVATIGGTDLEIKSSIENAAPSLDSASLTITIFPSESNRQSGQEVKVNVTYPVQLFIPIINNIIANPVVVSSSIVMRQE</sequence>
<organism evidence="3 4">
    <name type="scientific">Desulfosporosinus lacus DSM 15449</name>
    <dbReference type="NCBI Taxonomy" id="1121420"/>
    <lineage>
        <taxon>Bacteria</taxon>
        <taxon>Bacillati</taxon>
        <taxon>Bacillota</taxon>
        <taxon>Clostridia</taxon>
        <taxon>Eubacteriales</taxon>
        <taxon>Desulfitobacteriaceae</taxon>
        <taxon>Desulfosporosinus</taxon>
    </lineage>
</organism>
<keyword evidence="4" id="KW-1185">Reference proteome</keyword>
<reference evidence="4" key="1">
    <citation type="submission" date="2016-11" db="EMBL/GenBank/DDBJ databases">
        <authorList>
            <person name="Varghese N."/>
            <person name="Submissions S."/>
        </authorList>
    </citation>
    <scope>NUCLEOTIDE SEQUENCE [LARGE SCALE GENOMIC DNA]</scope>
    <source>
        <strain evidence="4">DSM 15449</strain>
    </source>
</reference>
<accession>A0A1M5WBR2</accession>
<keyword evidence="1" id="KW-1133">Transmembrane helix</keyword>
<dbReference type="AlphaFoldDB" id="A0A1M5WBR2"/>
<proteinExistence type="predicted"/>
<evidence type="ECO:0000259" key="2">
    <source>
        <dbReference type="Pfam" id="PF07811"/>
    </source>
</evidence>
<feature type="domain" description="TadE-like" evidence="2">
    <location>
        <begin position="11"/>
        <end position="53"/>
    </location>
</feature>